<dbReference type="InterPro" id="IPR034164">
    <property type="entry name" value="Pepsin-like_dom"/>
</dbReference>
<sequence>MHSFMFYIHFLVLLPSLALALPHGLSRTRLSRRSTEETRNFTVPIHSRKRGGVGAAHERRGSYSGSVGLGDTADLFYTVPITIGSTNTAVNLDTGSSDLWVVSDACKTNVCKTSRMPAYPASQIQPAGGSVTLQYGDSLTGTHAKGPVAQDTASIAGLSMPQQPFAAISDTNNTSVMNGANGIFGLGFPSSRCSQVQATVINSKFNSPSKTDDFVLGTTQDGPLLSRLAASGALEQPMFTIALQRDTIDIGGQSGSLTVGKLPDGVDNSSLTWVPVRLYTPKLGGLNPPSFAPNEVCSVRTLPLTLPHMTILRPRKFQVYPLRWEVLLDAVYLDGQKLADSTVAPQGIANPGLSALIDTGNSILRGPSDVVNSILRSVSPAFAANRNAAPTFPCGTPHNLTFQMGGKMFPVDPRDFVSQNQTNDATTCIANNIVSTDPPSAGALFSWSLGDPFMKSTLVAFYYGNLTHPSLDPPRIGFLSTVPTDAAAELDQAVDDAEANNGNFETTSQIAPTGSASKISIAPSTLAAPTAASSSALAASVPSSTSSSDRNKNGAQPAAHLSTIAVLSTALLSSLAWTLF</sequence>
<keyword evidence="2" id="KW-0732">Signal</keyword>
<keyword evidence="5" id="KW-1185">Reference proteome</keyword>
<gene>
    <name evidence="4" type="ORF">EVG20_g5810</name>
</gene>
<evidence type="ECO:0000313" key="5">
    <source>
        <dbReference type="Proteomes" id="UP000298327"/>
    </source>
</evidence>
<dbReference type="SUPFAM" id="SSF50630">
    <property type="entry name" value="Acid proteases"/>
    <property type="match status" value="1"/>
</dbReference>
<dbReference type="InterPro" id="IPR033121">
    <property type="entry name" value="PEPTIDASE_A1"/>
</dbReference>
<dbReference type="Pfam" id="PF00026">
    <property type="entry name" value="Asp"/>
    <property type="match status" value="2"/>
</dbReference>
<feature type="chain" id="PRO_5021464844" description="Peptidase A1 domain-containing protein" evidence="2">
    <location>
        <begin position="21"/>
        <end position="580"/>
    </location>
</feature>
<evidence type="ECO:0000259" key="3">
    <source>
        <dbReference type="PROSITE" id="PS51767"/>
    </source>
</evidence>
<dbReference type="GO" id="GO:0006508">
    <property type="term" value="P:proteolysis"/>
    <property type="evidence" value="ECO:0007669"/>
    <property type="project" value="InterPro"/>
</dbReference>
<dbReference type="PRINTS" id="PR00792">
    <property type="entry name" value="PEPSIN"/>
</dbReference>
<protein>
    <recommendedName>
        <fullName evidence="3">Peptidase A1 domain-containing protein</fullName>
    </recommendedName>
</protein>
<name>A0A4Y9YTF5_9AGAM</name>
<dbReference type="PANTHER" id="PTHR47966">
    <property type="entry name" value="BETA-SITE APP-CLEAVING ENZYME, ISOFORM A-RELATED"/>
    <property type="match status" value="1"/>
</dbReference>
<proteinExistence type="inferred from homology"/>
<dbReference type="PANTHER" id="PTHR47966:SF51">
    <property type="entry name" value="BETA-SITE APP-CLEAVING ENZYME, ISOFORM A-RELATED"/>
    <property type="match status" value="1"/>
</dbReference>
<dbReference type="PROSITE" id="PS51767">
    <property type="entry name" value="PEPTIDASE_A1"/>
    <property type="match status" value="1"/>
</dbReference>
<dbReference type="InterPro" id="IPR001461">
    <property type="entry name" value="Aspartic_peptidase_A1"/>
</dbReference>
<evidence type="ECO:0000313" key="4">
    <source>
        <dbReference type="EMBL" id="TFY64841.1"/>
    </source>
</evidence>
<dbReference type="Gene3D" id="2.40.70.10">
    <property type="entry name" value="Acid Proteases"/>
    <property type="match status" value="2"/>
</dbReference>
<evidence type="ECO:0000256" key="2">
    <source>
        <dbReference type="SAM" id="SignalP"/>
    </source>
</evidence>
<dbReference type="OrthoDB" id="3089at2759"/>
<feature type="signal peptide" evidence="2">
    <location>
        <begin position="1"/>
        <end position="20"/>
    </location>
</feature>
<accession>A0A4Y9YTF5</accession>
<dbReference type="CDD" id="cd05471">
    <property type="entry name" value="pepsin_like"/>
    <property type="match status" value="1"/>
</dbReference>
<comment type="caution">
    <text evidence="4">The sequence shown here is derived from an EMBL/GenBank/DDBJ whole genome shotgun (WGS) entry which is preliminary data.</text>
</comment>
<dbReference type="EMBL" id="SEOQ01000359">
    <property type="protein sequence ID" value="TFY64841.1"/>
    <property type="molecule type" value="Genomic_DNA"/>
</dbReference>
<dbReference type="InterPro" id="IPR021109">
    <property type="entry name" value="Peptidase_aspartic_dom_sf"/>
</dbReference>
<feature type="domain" description="Peptidase A1" evidence="3">
    <location>
        <begin position="77"/>
        <end position="479"/>
    </location>
</feature>
<dbReference type="Proteomes" id="UP000298327">
    <property type="component" value="Unassembled WGS sequence"/>
</dbReference>
<reference evidence="4 5" key="1">
    <citation type="submission" date="2019-02" db="EMBL/GenBank/DDBJ databases">
        <title>Genome sequencing of the rare red list fungi Dentipellis fragilis.</title>
        <authorList>
            <person name="Buettner E."/>
            <person name="Kellner H."/>
        </authorList>
    </citation>
    <scope>NUCLEOTIDE SEQUENCE [LARGE SCALE GENOMIC DNA]</scope>
    <source>
        <strain evidence="4 5">DSM 105465</strain>
    </source>
</reference>
<dbReference type="GO" id="GO:0004190">
    <property type="term" value="F:aspartic-type endopeptidase activity"/>
    <property type="evidence" value="ECO:0007669"/>
    <property type="project" value="InterPro"/>
</dbReference>
<evidence type="ECO:0000256" key="1">
    <source>
        <dbReference type="ARBA" id="ARBA00007447"/>
    </source>
</evidence>
<dbReference type="AlphaFoldDB" id="A0A4Y9YTF5"/>
<organism evidence="4 5">
    <name type="scientific">Dentipellis fragilis</name>
    <dbReference type="NCBI Taxonomy" id="205917"/>
    <lineage>
        <taxon>Eukaryota</taxon>
        <taxon>Fungi</taxon>
        <taxon>Dikarya</taxon>
        <taxon>Basidiomycota</taxon>
        <taxon>Agaricomycotina</taxon>
        <taxon>Agaricomycetes</taxon>
        <taxon>Russulales</taxon>
        <taxon>Hericiaceae</taxon>
        <taxon>Dentipellis</taxon>
    </lineage>
</organism>
<comment type="similarity">
    <text evidence="1">Belongs to the peptidase A1 family.</text>
</comment>